<protein>
    <recommendedName>
        <fullName evidence="4">SAP domain-containing protein</fullName>
    </recommendedName>
</protein>
<sequence length="642" mass="69153">MDFTATEDILHNSAALHSLKRDQLIRLCKIHGVKASGKNVDIAERLANIPRQATQQAPQPQLVTINEDTVTSTGTTKTGSDFGSVKSSLSLKSIVSSFGFTSRKTTSTPPTSISTTATSLPSTMSSQDSYAASVPLLPSPPPPLITPFTPPPNVDTVRLVAAPRPSVGGTPSLPAFKTTFDLVLGTPAKFGDTSAKVARHTMAAERDREEKKEDVDKTAKVEKELVGNLKKADNEESVTGRNEEILAPQTPYRTKLPTSTPAFTFGSPAPHVFRPRLSSNVKASVLEEMMRRAAGESDSAGDDTFVIVGGPATPTDPNRPIRPLPRKSLRVSGPPPPPPVKSPVSTVSARFDKAHEAAFKKMTGINEARGAMKRKIEAEPSINDRRVSTKLAPKACAGRPSVIGANGVRRTSGVHGGRRSSVRPRTSAVGGRRISIRPPPPPPSRKGFNFGFSGLKGLFFGKKQDELETDAKPAAPTDSIVKKKGLEKGKKPGLTGLGLGKVAATTATTQSTAMAASSRKVSAPTNFTELLGPTAAGRSLLQLLPFHLPGPWVLHYHEPEKSIHEFYVQGRSFEWAATPNCHGVKCDDQRQFIVYYKRILLQVQPLGLLCRREIRRCLRQQGLRQHEPSSINSTAADIFHIF</sequence>
<organism evidence="2 3">
    <name type="scientific">Armillaria borealis</name>
    <dbReference type="NCBI Taxonomy" id="47425"/>
    <lineage>
        <taxon>Eukaryota</taxon>
        <taxon>Fungi</taxon>
        <taxon>Dikarya</taxon>
        <taxon>Basidiomycota</taxon>
        <taxon>Agaricomycotina</taxon>
        <taxon>Agaricomycetes</taxon>
        <taxon>Agaricomycetidae</taxon>
        <taxon>Agaricales</taxon>
        <taxon>Marasmiineae</taxon>
        <taxon>Physalacriaceae</taxon>
        <taxon>Armillaria</taxon>
    </lineage>
</organism>
<accession>A0AA39JZL4</accession>
<name>A0AA39JZL4_9AGAR</name>
<feature type="compositionally biased region" description="Low complexity" evidence="1">
    <location>
        <begin position="103"/>
        <end position="123"/>
    </location>
</feature>
<feature type="region of interest" description="Disordered" evidence="1">
    <location>
        <begin position="401"/>
        <end position="447"/>
    </location>
</feature>
<proteinExistence type="predicted"/>
<dbReference type="Proteomes" id="UP001175226">
    <property type="component" value="Unassembled WGS sequence"/>
</dbReference>
<evidence type="ECO:0000256" key="1">
    <source>
        <dbReference type="SAM" id="MobiDB-lite"/>
    </source>
</evidence>
<gene>
    <name evidence="2" type="ORF">EV421DRAFT_1067518</name>
</gene>
<evidence type="ECO:0008006" key="4">
    <source>
        <dbReference type="Google" id="ProtNLM"/>
    </source>
</evidence>
<reference evidence="2" key="1">
    <citation type="submission" date="2023-06" db="EMBL/GenBank/DDBJ databases">
        <authorList>
            <consortium name="Lawrence Berkeley National Laboratory"/>
            <person name="Ahrendt S."/>
            <person name="Sahu N."/>
            <person name="Indic B."/>
            <person name="Wong-Bajracharya J."/>
            <person name="Merenyi Z."/>
            <person name="Ke H.-M."/>
            <person name="Monk M."/>
            <person name="Kocsube S."/>
            <person name="Drula E."/>
            <person name="Lipzen A."/>
            <person name="Balint B."/>
            <person name="Henrissat B."/>
            <person name="Andreopoulos B."/>
            <person name="Martin F.M."/>
            <person name="Harder C.B."/>
            <person name="Rigling D."/>
            <person name="Ford K.L."/>
            <person name="Foster G.D."/>
            <person name="Pangilinan J."/>
            <person name="Papanicolaou A."/>
            <person name="Barry K."/>
            <person name="LaButti K."/>
            <person name="Viragh M."/>
            <person name="Koriabine M."/>
            <person name="Yan M."/>
            <person name="Riley R."/>
            <person name="Champramary S."/>
            <person name="Plett K.L."/>
            <person name="Tsai I.J."/>
            <person name="Slot J."/>
            <person name="Sipos G."/>
            <person name="Plett J."/>
            <person name="Nagy L.G."/>
            <person name="Grigoriev I.V."/>
        </authorList>
    </citation>
    <scope>NUCLEOTIDE SEQUENCE</scope>
    <source>
        <strain evidence="2">FPL87.14</strain>
    </source>
</reference>
<dbReference type="AlphaFoldDB" id="A0AA39JZL4"/>
<feature type="region of interest" description="Disordered" evidence="1">
    <location>
        <begin position="309"/>
        <end position="346"/>
    </location>
</feature>
<comment type="caution">
    <text evidence="2">The sequence shown here is derived from an EMBL/GenBank/DDBJ whole genome shotgun (WGS) entry which is preliminary data.</text>
</comment>
<evidence type="ECO:0000313" key="2">
    <source>
        <dbReference type="EMBL" id="KAK0451851.1"/>
    </source>
</evidence>
<feature type="region of interest" description="Disordered" evidence="1">
    <location>
        <begin position="103"/>
        <end position="126"/>
    </location>
</feature>
<dbReference type="EMBL" id="JAUEPT010000005">
    <property type="protein sequence ID" value="KAK0451851.1"/>
    <property type="molecule type" value="Genomic_DNA"/>
</dbReference>
<evidence type="ECO:0000313" key="3">
    <source>
        <dbReference type="Proteomes" id="UP001175226"/>
    </source>
</evidence>
<keyword evidence="3" id="KW-1185">Reference proteome</keyword>